<feature type="domain" description="Ig-like" evidence="9">
    <location>
        <begin position="225"/>
        <end position="313"/>
    </location>
</feature>
<dbReference type="GO" id="GO:0004674">
    <property type="term" value="F:protein serine/threonine kinase activity"/>
    <property type="evidence" value="ECO:0007669"/>
    <property type="project" value="UniProtKB-KW"/>
</dbReference>
<dbReference type="SUPFAM" id="SSF56112">
    <property type="entry name" value="Protein kinase-like (PK-like)"/>
    <property type="match status" value="2"/>
</dbReference>
<dbReference type="InterPro" id="IPR036116">
    <property type="entry name" value="FN3_sf"/>
</dbReference>
<comment type="subcellular location">
    <subcellularLocation>
        <location evidence="1">Cytoplasm</location>
    </subcellularLocation>
</comment>
<dbReference type="Pfam" id="PF00041">
    <property type="entry name" value="fn3"/>
    <property type="match status" value="2"/>
</dbReference>
<dbReference type="EMBL" id="JARGDH010000001">
    <property type="protein sequence ID" value="KAL0279585.1"/>
    <property type="molecule type" value="Genomic_DNA"/>
</dbReference>
<dbReference type="InterPro" id="IPR011009">
    <property type="entry name" value="Kinase-like_dom_sf"/>
</dbReference>
<dbReference type="GO" id="GO:0030154">
    <property type="term" value="P:cell differentiation"/>
    <property type="evidence" value="ECO:0007669"/>
    <property type="project" value="UniProtKB-ARBA"/>
</dbReference>
<feature type="domain" description="Ig-like" evidence="9">
    <location>
        <begin position="129"/>
        <end position="219"/>
    </location>
</feature>
<dbReference type="SMART" id="SM00408">
    <property type="entry name" value="IGc2"/>
    <property type="match status" value="7"/>
</dbReference>
<dbReference type="SMART" id="SM00409">
    <property type="entry name" value="IG"/>
    <property type="match status" value="6"/>
</dbReference>
<evidence type="ECO:0000256" key="3">
    <source>
        <dbReference type="ARBA" id="ARBA00022490"/>
    </source>
</evidence>
<dbReference type="EMBL" id="JARGDH010000001">
    <property type="protein sequence ID" value="KAL0279587.1"/>
    <property type="molecule type" value="Genomic_DNA"/>
</dbReference>
<dbReference type="EMBL" id="JARGDH010000001">
    <property type="protein sequence ID" value="KAL0279588.1"/>
    <property type="molecule type" value="Genomic_DNA"/>
</dbReference>
<keyword evidence="3" id="KW-0963">Cytoplasm</keyword>
<evidence type="ECO:0000256" key="6">
    <source>
        <dbReference type="ARBA" id="ARBA00023319"/>
    </source>
</evidence>
<dbReference type="InterPro" id="IPR003599">
    <property type="entry name" value="Ig_sub"/>
</dbReference>
<dbReference type="FunFam" id="2.60.40.10:FF:000107">
    <property type="entry name" value="Myosin, light chain kinase a"/>
    <property type="match status" value="2"/>
</dbReference>
<dbReference type="SMART" id="SM00060">
    <property type="entry name" value="FN3"/>
    <property type="match status" value="2"/>
</dbReference>
<dbReference type="FunFam" id="2.60.40.10:FF:000425">
    <property type="entry name" value="Myosin light chain kinase"/>
    <property type="match status" value="1"/>
</dbReference>
<dbReference type="SUPFAM" id="SSF49265">
    <property type="entry name" value="Fibronectin type III"/>
    <property type="match status" value="1"/>
</dbReference>
<dbReference type="Gene3D" id="3.30.200.20">
    <property type="entry name" value="Phosphorylase Kinase, domain 1"/>
    <property type="match status" value="2"/>
</dbReference>
<comment type="caution">
    <text evidence="11">The sequence shown here is derived from an EMBL/GenBank/DDBJ whole genome shotgun (WGS) entry which is preliminary data.</text>
</comment>
<proteinExistence type="inferred from homology"/>
<evidence type="ECO:0000256" key="7">
    <source>
        <dbReference type="SAM" id="MobiDB-lite"/>
    </source>
</evidence>
<accession>A0AAW2IBK3</accession>
<sequence>MKVSNKAGEAEEEAKLEVQPKEKKPMFEAHLMPASTIEGFPAKLQVKAIGHPKPLIKWTHNGVEVVPDGQRIKVVEMPDGMTCLLLDKATLDDGGEYAAVASNDKGEVASKAELKVTGRDLDDVPHEKPSFLCPLKDVSVNEGTPLSLSATFVGNPLPDAIWTKDDVPLKPDDRTYATCDGRKVTLEINPSAVGDSGVYGCRLVNPLGEDVCTANANVKKVFEPPSFTKKLTDLQQLPNCDAKFIAHVSGMPKPNVEWFFNDKPIKEGDKYHMKTDGDAVCLYVRNCSPEDIGRYRCRAYNKDGEASSEANLDVVSQIDKQPKAEAPAFLKKIGDCEVYKGMTAKFTACATGYPEPEFEWFRDSIKLYENRRVKIDDEGNGLLRLTISNIDVGDVGKYRLRIFNPHGEAFCEAELRFESLEPRAKKGMADQYDHYKKIQDTGVPVPLADKPIISRMTDYHLTLSWKPSIPHGPREPVTYRVEMAEQPDGDWFTVRTGVRSCACEVRNLVPFRDYKFRIRVENKYGISDPSPFAVTYRERLEPDLPKFVPHLGPGVDFRPDSSPYFPKDFDLERPPHDGYKQAPKFLRQEHDVQYGIKNENSNLFWFVYGYPKPVMTYYFNDEPIEMGGRYDCSYTRNGQATLFINKMLERDVGVYEAVAVNEHGEARQRVRMELAEYPRFIQRPEQTIIMLRDSGKLVARVVGVPYPEIKWYKDWQPLAASSRISFQHIQPDTAILHLNDVILKDEGLYSISARNVAGSVSTSVMVRIEENAQDYSYLTYGRGKNVKPRNKPIADLYDLGDELGRGTQGVTYHAVERQTGDNYAAKVMHGRADLKAFMLNELDIMNYLNHKKLIRLHDSFEASDLLIIVMELAGGGELLDNLTRQTHITESEIAGYIRQILWGLEYMHTQGIAHLSLTLGDLLISHPGGDDLKICDFGLSRKMLYGKPTALYYGMPEYVSPEIVNGDAVGYPADMWAVGIITYILLSGYSPFKGLNDRETLTLIKEGKWEFKEEWFSNISSDARDFITKLLVYEPLKRMTVKTALDHPWLNYADRPADDQFKIKTDNLKSYYSSWKEWYKNANCRNWYRRRPLSGAFTHPSKMVYPPGERYTPEPEPIPKKEPREPRTWEENVPSREPLGYEIGTIKSESHYQNGPDTYLLQLRDVDLPCRLRHYLKVAANREAGPFDAVDKHIDWRLPVIRERRRFTDIMDEEIDDERRERINQYGSADVYSIRRLKREIGLRSDGHAEAEAMLEYQRDGHLPIFREKPQLLAIIEDQPAELSCFAVGEPKPTIQWFKNDIVIAESNRIKMTEDEDGRSYLKFEPALQLDVGIYKVVARNRVGQTIARTRVVVAGVPSSPDSPEATEISDTEILLKWKQPSDDGLSPVLCYSLQYKEAANVEWLNIASNIDHEFWLVKDLKPDTGYVFRLSAKNIIGWSEKGIPTKTVRTKESGAPKITISNAMRHMQSHTESGAEVTPEEAGEKLNYSIEKKPIEWSADSNLNEKYSFASEITRGQFSVIAKGIEKSTDRPIVAKVLEVNNDTEEAVTREFENFRSLRHERIVTLLAALRPAPNVAVFVMEKLQGADILTYFSCRHEYNEQMVASVIIQILDGLQYLHWRGLCHLDIQPDNVVLSKSARSLQVKLVDFGSAQKVSKLGSIVNVTPTDYSAPEVVCNEAAFPQTDIWSVGVLTYVLLSGVSPFRGVDQEETRQNITFVRYRFEYLYKELTQEATRFLMLIFKRTPSKRPTVEECYEHRWLLPSEFMIKKRERATFLGNRLKEYCDAYHKEKAEKASSAEGLRKAFGDKILTRSNSIVDELSTA</sequence>
<dbReference type="FunFam" id="2.60.40.10:FF:001381">
    <property type="entry name" value="Uncharacterized protein, isoform C"/>
    <property type="match status" value="1"/>
</dbReference>
<feature type="domain" description="Ig-like" evidence="9">
    <location>
        <begin position="25"/>
        <end position="117"/>
    </location>
</feature>
<dbReference type="FunFam" id="2.60.40.10:FF:000802">
    <property type="entry name" value="Muscle M-line assembly protein unc-89"/>
    <property type="match status" value="1"/>
</dbReference>
<evidence type="ECO:0000259" key="10">
    <source>
        <dbReference type="PROSITE" id="PS50853"/>
    </source>
</evidence>
<dbReference type="Pfam" id="PF07679">
    <property type="entry name" value="I-set"/>
    <property type="match status" value="7"/>
</dbReference>
<keyword evidence="4" id="KW-0677">Repeat</keyword>
<dbReference type="EMBL" id="JARGDH010000001">
    <property type="protein sequence ID" value="KAL0279584.1"/>
    <property type="molecule type" value="Genomic_DNA"/>
</dbReference>
<feature type="compositionally biased region" description="Basic and acidic residues" evidence="7">
    <location>
        <begin position="13"/>
        <end position="23"/>
    </location>
</feature>
<feature type="region of interest" description="Disordered" evidence="7">
    <location>
        <begin position="1105"/>
        <end position="1132"/>
    </location>
</feature>
<dbReference type="InterPro" id="IPR013783">
    <property type="entry name" value="Ig-like_fold"/>
</dbReference>
<dbReference type="FunFam" id="2.60.40.10:FF:000940">
    <property type="entry name" value="Muscle M-line assembly protein unc-89"/>
    <property type="match status" value="1"/>
</dbReference>
<evidence type="ECO:0000256" key="4">
    <source>
        <dbReference type="ARBA" id="ARBA00022737"/>
    </source>
</evidence>
<feature type="region of interest" description="Disordered" evidence="7">
    <location>
        <begin position="1"/>
        <end position="23"/>
    </location>
</feature>
<feature type="domain" description="Fibronectin type-III" evidence="10">
    <location>
        <begin position="443"/>
        <end position="543"/>
    </location>
</feature>
<feature type="domain" description="Fibronectin type-III" evidence="10">
    <location>
        <begin position="1360"/>
        <end position="1454"/>
    </location>
</feature>
<dbReference type="InterPro" id="IPR007110">
    <property type="entry name" value="Ig-like_dom"/>
</dbReference>
<dbReference type="FunFam" id="2.60.40.10:FF:000032">
    <property type="entry name" value="palladin isoform X1"/>
    <property type="match status" value="1"/>
</dbReference>
<dbReference type="Gene3D" id="1.10.510.10">
    <property type="entry name" value="Transferase(Phosphotransferase) domain 1"/>
    <property type="match status" value="2"/>
</dbReference>
<dbReference type="GO" id="GO:0045989">
    <property type="term" value="P:positive regulation of striated muscle contraction"/>
    <property type="evidence" value="ECO:0007669"/>
    <property type="project" value="UniProtKB-ARBA"/>
</dbReference>
<dbReference type="EMBL" id="JARGDH010000001">
    <property type="protein sequence ID" value="KAL0279586.1"/>
    <property type="molecule type" value="Genomic_DNA"/>
</dbReference>
<reference evidence="11" key="1">
    <citation type="journal article" date="2024" name="Gigascience">
        <title>Chromosome-level genome of the poultry shaft louse Menopon gallinae provides insight into the host-switching and adaptive evolution of parasitic lice.</title>
        <authorList>
            <person name="Xu Y."/>
            <person name="Ma L."/>
            <person name="Liu S."/>
            <person name="Liang Y."/>
            <person name="Liu Q."/>
            <person name="He Z."/>
            <person name="Tian L."/>
            <person name="Duan Y."/>
            <person name="Cai W."/>
            <person name="Li H."/>
            <person name="Song F."/>
        </authorList>
    </citation>
    <scope>NUCLEOTIDE SEQUENCE</scope>
    <source>
        <strain evidence="11">Cailab_2023a</strain>
    </source>
</reference>
<dbReference type="InterPro" id="IPR003598">
    <property type="entry name" value="Ig_sub2"/>
</dbReference>
<dbReference type="SUPFAM" id="SSF48726">
    <property type="entry name" value="Immunoglobulin"/>
    <property type="match status" value="7"/>
</dbReference>
<evidence type="ECO:0008006" key="12">
    <source>
        <dbReference type="Google" id="ProtNLM"/>
    </source>
</evidence>
<dbReference type="GO" id="GO:0040017">
    <property type="term" value="P:positive regulation of locomotion"/>
    <property type="evidence" value="ECO:0007669"/>
    <property type="project" value="UniProtKB-ARBA"/>
</dbReference>
<dbReference type="PANTHER" id="PTHR47633">
    <property type="entry name" value="IMMUNOGLOBULIN"/>
    <property type="match status" value="1"/>
</dbReference>
<feature type="domain" description="Ig-like" evidence="9">
    <location>
        <begin position="327"/>
        <end position="416"/>
    </location>
</feature>
<dbReference type="PROSITE" id="PS50835">
    <property type="entry name" value="IG_LIKE"/>
    <property type="match status" value="6"/>
</dbReference>
<dbReference type="InterPro" id="IPR013098">
    <property type="entry name" value="Ig_I-set"/>
</dbReference>
<feature type="domain" description="Ig-like" evidence="9">
    <location>
        <begin position="678"/>
        <end position="767"/>
    </location>
</feature>
<protein>
    <recommendedName>
        <fullName evidence="12">Muscle M-line assembly protein unc-89</fullName>
    </recommendedName>
</protein>
<dbReference type="InterPro" id="IPR000719">
    <property type="entry name" value="Prot_kinase_dom"/>
</dbReference>
<dbReference type="GO" id="GO:0005737">
    <property type="term" value="C:cytoplasm"/>
    <property type="evidence" value="ECO:0007669"/>
    <property type="project" value="UniProtKB-SubCell"/>
</dbReference>
<dbReference type="FunFam" id="2.60.40.10:FF:000796">
    <property type="entry name" value="Muscle M-line assembly protein unc-89"/>
    <property type="match status" value="1"/>
</dbReference>
<dbReference type="PROSITE" id="PS50853">
    <property type="entry name" value="FN3"/>
    <property type="match status" value="2"/>
</dbReference>
<keyword evidence="5" id="KW-1015">Disulfide bond</keyword>
<dbReference type="GO" id="GO:0009653">
    <property type="term" value="P:anatomical structure morphogenesis"/>
    <property type="evidence" value="ECO:0007669"/>
    <property type="project" value="UniProtKB-ARBA"/>
</dbReference>
<feature type="domain" description="Protein kinase" evidence="8">
    <location>
        <begin position="1508"/>
        <end position="1761"/>
    </location>
</feature>
<evidence type="ECO:0000256" key="2">
    <source>
        <dbReference type="ARBA" id="ARBA00006692"/>
    </source>
</evidence>
<dbReference type="FunFam" id="2.60.40.10:FF:001036">
    <property type="entry name" value="Muscle M-line assembly protein unc-89"/>
    <property type="match status" value="1"/>
</dbReference>
<dbReference type="InterPro" id="IPR036179">
    <property type="entry name" value="Ig-like_dom_sf"/>
</dbReference>
<evidence type="ECO:0000256" key="5">
    <source>
        <dbReference type="ARBA" id="ARBA00023157"/>
    </source>
</evidence>
<evidence type="ECO:0000256" key="1">
    <source>
        <dbReference type="ARBA" id="ARBA00004496"/>
    </source>
</evidence>
<dbReference type="CDD" id="cd00063">
    <property type="entry name" value="FN3"/>
    <property type="match status" value="2"/>
</dbReference>
<dbReference type="PROSITE" id="PS50011">
    <property type="entry name" value="PROTEIN_KINASE_DOM"/>
    <property type="match status" value="2"/>
</dbReference>
<gene>
    <name evidence="11" type="ORF">PYX00_001108</name>
</gene>
<dbReference type="Pfam" id="PF00069">
    <property type="entry name" value="Pkinase"/>
    <property type="match status" value="2"/>
</dbReference>
<organism evidence="11">
    <name type="scientific">Menopon gallinae</name>
    <name type="common">poultry shaft louse</name>
    <dbReference type="NCBI Taxonomy" id="328185"/>
    <lineage>
        <taxon>Eukaryota</taxon>
        <taxon>Metazoa</taxon>
        <taxon>Ecdysozoa</taxon>
        <taxon>Arthropoda</taxon>
        <taxon>Hexapoda</taxon>
        <taxon>Insecta</taxon>
        <taxon>Pterygota</taxon>
        <taxon>Neoptera</taxon>
        <taxon>Paraneoptera</taxon>
        <taxon>Psocodea</taxon>
        <taxon>Troctomorpha</taxon>
        <taxon>Phthiraptera</taxon>
        <taxon>Amblycera</taxon>
        <taxon>Menoponidae</taxon>
        <taxon>Menopon</taxon>
    </lineage>
</organism>
<keyword evidence="6" id="KW-0393">Immunoglobulin domain</keyword>
<dbReference type="InterPro" id="IPR003961">
    <property type="entry name" value="FN3_dom"/>
</dbReference>
<evidence type="ECO:0000313" key="11">
    <source>
        <dbReference type="EMBL" id="KAL0279584.1"/>
    </source>
</evidence>
<dbReference type="GO" id="GO:0060298">
    <property type="term" value="P:positive regulation of sarcomere organization"/>
    <property type="evidence" value="ECO:0007669"/>
    <property type="project" value="UniProtKB-ARBA"/>
</dbReference>
<comment type="similarity">
    <text evidence="2">Belongs to the protein kinase superfamily. CAMK Ser/Thr protein kinase family.</text>
</comment>
<dbReference type="Gene3D" id="2.60.40.10">
    <property type="entry name" value="Immunoglobulins"/>
    <property type="match status" value="9"/>
</dbReference>
<dbReference type="PANTHER" id="PTHR47633:SF3">
    <property type="entry name" value="STRIATED MUSCLE PREFERENTIALLY EXPRESSED PROTEIN KINASE"/>
    <property type="match status" value="1"/>
</dbReference>
<feature type="domain" description="Ig-like" evidence="9">
    <location>
        <begin position="1264"/>
        <end position="1355"/>
    </location>
</feature>
<dbReference type="GO" id="GO:0005524">
    <property type="term" value="F:ATP binding"/>
    <property type="evidence" value="ECO:0007669"/>
    <property type="project" value="InterPro"/>
</dbReference>
<evidence type="ECO:0000259" key="9">
    <source>
        <dbReference type="PROSITE" id="PS50835"/>
    </source>
</evidence>
<feature type="domain" description="Protein kinase" evidence="8">
    <location>
        <begin position="797"/>
        <end position="1050"/>
    </location>
</feature>
<name>A0AAW2IBK3_9NEOP</name>
<feature type="compositionally biased region" description="Basic and acidic residues" evidence="7">
    <location>
        <begin position="1111"/>
        <end position="1132"/>
    </location>
</feature>
<evidence type="ECO:0000259" key="8">
    <source>
        <dbReference type="PROSITE" id="PS50011"/>
    </source>
</evidence>